<proteinExistence type="predicted"/>
<evidence type="ECO:0000313" key="1">
    <source>
        <dbReference type="EMBL" id="MDQ2067080.1"/>
    </source>
</evidence>
<dbReference type="Pfam" id="PF04860">
    <property type="entry name" value="Phage_portal"/>
    <property type="match status" value="1"/>
</dbReference>
<keyword evidence="2" id="KW-1185">Reference proteome</keyword>
<dbReference type="RefSeq" id="WP_306680792.1">
    <property type="nucleotide sequence ID" value="NZ_JAVDBT010000010.1"/>
</dbReference>
<dbReference type="InterPro" id="IPR006944">
    <property type="entry name" value="Phage/GTA_portal"/>
</dbReference>
<evidence type="ECO:0000313" key="2">
    <source>
        <dbReference type="Proteomes" id="UP001239680"/>
    </source>
</evidence>
<organism evidence="1 2">
    <name type="scientific">Pseudogemmobacter lacusdianii</name>
    <dbReference type="NCBI Taxonomy" id="3069608"/>
    <lineage>
        <taxon>Bacteria</taxon>
        <taxon>Pseudomonadati</taxon>
        <taxon>Pseudomonadota</taxon>
        <taxon>Alphaproteobacteria</taxon>
        <taxon>Rhodobacterales</taxon>
        <taxon>Paracoccaceae</taxon>
        <taxon>Pseudogemmobacter</taxon>
    </lineage>
</organism>
<reference evidence="1 2" key="1">
    <citation type="submission" date="2023-08" db="EMBL/GenBank/DDBJ databases">
        <title>Characterization of two Paracoccaceae strains isolated from Phycosphere and proposal of Xinfangfangia lacusdiani sp. nov.</title>
        <authorList>
            <person name="Deng Y."/>
            <person name="Zhang Y.Q."/>
        </authorList>
    </citation>
    <scope>NUCLEOTIDE SEQUENCE [LARGE SCALE GENOMIC DNA]</scope>
    <source>
        <strain evidence="1 2">CPCC 101601</strain>
    </source>
</reference>
<protein>
    <submittedName>
        <fullName evidence="1">Phage portal protein</fullName>
    </submittedName>
</protein>
<dbReference type="Proteomes" id="UP001239680">
    <property type="component" value="Unassembled WGS sequence"/>
</dbReference>
<name>A0ABU0W1Y8_9RHOB</name>
<gene>
    <name evidence="1" type="ORF">Q9295_11890</name>
</gene>
<dbReference type="EMBL" id="JAVDBT010000010">
    <property type="protein sequence ID" value="MDQ2067080.1"/>
    <property type="molecule type" value="Genomic_DNA"/>
</dbReference>
<comment type="caution">
    <text evidence="1">The sequence shown here is derived from an EMBL/GenBank/DDBJ whole genome shotgun (WGS) entry which is preliminary data.</text>
</comment>
<accession>A0ABU0W1Y8</accession>
<sequence length="358" mass="37712">MFDWLKRKKSEVETRSVAQGGFTGQVMALRESWLAGHSGLGELTAAVQSCVSLWEGALSASEVTGADGLMTRSVMAQTARALALRGEALWYIGDAGLLPVSDYDYSTRQGVLRAYRLTIPDAGGAYSVNALAGEVLHFKIGVDAVNPWQGTSPLRRASLTAELLHVLETTLAEVYSNAPIGSQVVPFPESPGTDLETLGAGFKGRRGRVLLRESVNVAAAGGPVPAADWKPQSLTPNLADSMVTQNLAAARGAILNAYGVLPGLVEPSTTGPLIREAQRHLAGWTLQPAALLMAEEASAKLGGVVEIDVMRPVQAYDVSGRARAMATLVQGLAQAKEAGIDPDAALRLVNWGRDDAAF</sequence>